<dbReference type="EMBL" id="AE009439">
    <property type="protein sequence ID" value="AAM01519.1"/>
    <property type="molecule type" value="Genomic_DNA"/>
</dbReference>
<dbReference type="PaxDb" id="190192-MK0302"/>
<organism evidence="1 2">
    <name type="scientific">Methanopyrus kandleri (strain AV19 / DSM 6324 / JCM 9639 / NBRC 100938)</name>
    <dbReference type="NCBI Taxonomy" id="190192"/>
    <lineage>
        <taxon>Archaea</taxon>
        <taxon>Methanobacteriati</taxon>
        <taxon>Methanobacteriota</taxon>
        <taxon>Methanomada group</taxon>
        <taxon>Methanopyri</taxon>
        <taxon>Methanopyrales</taxon>
        <taxon>Methanopyraceae</taxon>
        <taxon>Methanopyrus</taxon>
    </lineage>
</organism>
<accession>Q8TYJ5</accession>
<reference evidence="1 2" key="1">
    <citation type="journal article" date="2002" name="Proc. Natl. Acad. Sci. U.S.A.">
        <title>The complete genome of hyperthermophile Methanopyrus kandleri AV19 and monophyly of archaeal methanogens.</title>
        <authorList>
            <person name="Slesarev A.I."/>
            <person name="Mezhevaya K.V."/>
            <person name="Makarova K.S."/>
            <person name="Polushin N.N."/>
            <person name="Shcherbinina O.V."/>
            <person name="Shakhova V.V."/>
            <person name="Belova G.I."/>
            <person name="Aravind L."/>
            <person name="Natale D.A."/>
            <person name="Rogozin I.B."/>
            <person name="Tatusov R.L."/>
            <person name="Wolf Y.I."/>
            <person name="Stetter K.O."/>
            <person name="Malykh A.G."/>
            <person name="Koonin E.V."/>
            <person name="Kozyavkin S.A."/>
        </authorList>
    </citation>
    <scope>NUCLEOTIDE SEQUENCE [LARGE SCALE GENOMIC DNA]</scope>
    <source>
        <strain evidence="2">AV19 / DSM 6324 / JCM 9639 / NBRC 100938</strain>
    </source>
</reference>
<proteinExistence type="predicted"/>
<evidence type="ECO:0000313" key="1">
    <source>
        <dbReference type="EMBL" id="AAM01519.1"/>
    </source>
</evidence>
<keyword evidence="2" id="KW-1185">Reference proteome</keyword>
<dbReference type="STRING" id="190192.MK0302"/>
<evidence type="ECO:0000313" key="2">
    <source>
        <dbReference type="Proteomes" id="UP000001826"/>
    </source>
</evidence>
<dbReference type="Proteomes" id="UP000001826">
    <property type="component" value="Chromosome"/>
</dbReference>
<name>Q8TYJ5_METKA</name>
<dbReference type="InParanoid" id="Q8TYJ5"/>
<sequence>MVPAPLALVLSTLLTVQPANSLQWKDCPWIQLGRLSCATQGLAVDYPYDLAGDHLLLVSPLWPEGDHYRVILAAYGVEELPLPLGTRVHRVFVPSEVRRVPWKLWEQIPESPRPATFGPWSEVRYSLREWGCPQGYVFDPDEWDWSELQSSLELAVLLEPERTVDGVFAVEASLPVREDRIGKERWIRLALTPGRWLVLLGWTEDFDVRTPCRTLFRGGAPYDEAEYGLDGVKLRFWVAEYLLDLGGRARIPPSEYYSSVAGLFDFLNELPGGWEFRPGLQHEHRLYYGYGVLLEVRADRSLIVEFKAPEAGKRFRSADTVDQWFLSSRYIARHSHLLEPLRKILRGSRPDGT</sequence>
<dbReference type="KEGG" id="mka:MK0302"/>
<gene>
    <name evidence="1" type="ordered locus">MK0302</name>
</gene>
<dbReference type="HOGENOM" id="CLU_1264575_0_0_2"/>
<dbReference type="AlphaFoldDB" id="Q8TYJ5"/>
<dbReference type="EnsemblBacteria" id="AAM01519">
    <property type="protein sequence ID" value="AAM01519"/>
    <property type="gene ID" value="MK0302"/>
</dbReference>
<protein>
    <submittedName>
        <fullName evidence="1">Predicted RNA-binding protein containing PIN domain, a</fullName>
    </submittedName>
</protein>